<gene>
    <name evidence="2" type="ORF">PVAG01_06615</name>
</gene>
<keyword evidence="1" id="KW-1133">Transmembrane helix</keyword>
<feature type="transmembrane region" description="Helical" evidence="1">
    <location>
        <begin position="144"/>
        <end position="163"/>
    </location>
</feature>
<feature type="transmembrane region" description="Helical" evidence="1">
    <location>
        <begin position="51"/>
        <end position="71"/>
    </location>
</feature>
<organism evidence="2 3">
    <name type="scientific">Phlyctema vagabunda</name>
    <dbReference type="NCBI Taxonomy" id="108571"/>
    <lineage>
        <taxon>Eukaryota</taxon>
        <taxon>Fungi</taxon>
        <taxon>Dikarya</taxon>
        <taxon>Ascomycota</taxon>
        <taxon>Pezizomycotina</taxon>
        <taxon>Leotiomycetes</taxon>
        <taxon>Helotiales</taxon>
        <taxon>Dermateaceae</taxon>
        <taxon>Phlyctema</taxon>
    </lineage>
</organism>
<proteinExistence type="predicted"/>
<dbReference type="Proteomes" id="UP001629113">
    <property type="component" value="Unassembled WGS sequence"/>
</dbReference>
<comment type="caution">
    <text evidence="2">The sequence shown here is derived from an EMBL/GenBank/DDBJ whole genome shotgun (WGS) entry which is preliminary data.</text>
</comment>
<evidence type="ECO:0000313" key="2">
    <source>
        <dbReference type="EMBL" id="KAL3422459.1"/>
    </source>
</evidence>
<sequence>MDQTTARLRKTFRYPTENDSDDSLPEALDEEEQESLIQTLHEQNRARNTQYTYALLAISVLSTLPYTLTLFHARTALLSLLSITSLLSTSYILYSFAPARTGILILDDLNRPPLNQKQHHQHRSGARDPGGMGAGAGGGPIEEYLPFMNLALCTLLVLAATVLRGKDMLWNGFGVLPGVVYAVVLVAKVVMAGVDPEAELGELKYGFKGA</sequence>
<name>A0ABR4PGP0_9HELO</name>
<feature type="transmembrane region" description="Helical" evidence="1">
    <location>
        <begin position="175"/>
        <end position="194"/>
    </location>
</feature>
<accession>A0ABR4PGP0</accession>
<dbReference type="EMBL" id="JBFCZG010000005">
    <property type="protein sequence ID" value="KAL3422459.1"/>
    <property type="molecule type" value="Genomic_DNA"/>
</dbReference>
<keyword evidence="3" id="KW-1185">Reference proteome</keyword>
<keyword evidence="1" id="KW-0812">Transmembrane</keyword>
<reference evidence="2 3" key="1">
    <citation type="submission" date="2024-06" db="EMBL/GenBank/DDBJ databases">
        <title>Complete genome of Phlyctema vagabunda strain 19-DSS-EL-015.</title>
        <authorList>
            <person name="Fiorenzani C."/>
        </authorList>
    </citation>
    <scope>NUCLEOTIDE SEQUENCE [LARGE SCALE GENOMIC DNA]</scope>
    <source>
        <strain evidence="2 3">19-DSS-EL-015</strain>
    </source>
</reference>
<evidence type="ECO:0000256" key="1">
    <source>
        <dbReference type="SAM" id="Phobius"/>
    </source>
</evidence>
<keyword evidence="1" id="KW-0472">Membrane</keyword>
<evidence type="ECO:0000313" key="3">
    <source>
        <dbReference type="Proteomes" id="UP001629113"/>
    </source>
</evidence>
<protein>
    <submittedName>
        <fullName evidence="2">Uncharacterized protein</fullName>
    </submittedName>
</protein>